<proteinExistence type="predicted"/>
<reference evidence="5" key="3">
    <citation type="journal article" date="2019" name="Int. J. Syst. Evol. Microbiol.">
        <title>The Global Catalogue of Microorganisms (GCM) 10K type strain sequencing project: providing services to taxonomists for standard genome sequencing and annotation.</title>
        <authorList>
            <consortium name="The Broad Institute Genomics Platform"/>
            <consortium name="The Broad Institute Genome Sequencing Center for Infectious Disease"/>
            <person name="Wu L."/>
            <person name="Ma J."/>
        </authorList>
    </citation>
    <scope>NUCLEOTIDE SEQUENCE [LARGE SCALE GENOMIC DNA]</scope>
    <source>
        <strain evidence="5">CGMCC 1.11013</strain>
    </source>
</reference>
<keyword evidence="1" id="KW-0812">Transmembrane</keyword>
<evidence type="ECO:0000313" key="4">
    <source>
        <dbReference type="Proteomes" id="UP000027439"/>
    </source>
</evidence>
<dbReference type="eggNOG" id="ENOG5031WBU">
    <property type="taxonomic scope" value="Bacteria"/>
</dbReference>
<feature type="transmembrane region" description="Helical" evidence="1">
    <location>
        <begin position="200"/>
        <end position="217"/>
    </location>
</feature>
<evidence type="ECO:0008006" key="6">
    <source>
        <dbReference type="Google" id="ProtNLM"/>
    </source>
</evidence>
<dbReference type="AlphaFoldDB" id="A0A069P781"/>
<accession>A0A069P781</accession>
<dbReference type="Proteomes" id="UP000597138">
    <property type="component" value="Unassembled WGS sequence"/>
</dbReference>
<evidence type="ECO:0000256" key="1">
    <source>
        <dbReference type="SAM" id="Phobius"/>
    </source>
</evidence>
<feature type="transmembrane region" description="Helical" evidence="1">
    <location>
        <begin position="40"/>
        <end position="59"/>
    </location>
</feature>
<dbReference type="Pfam" id="PF14023">
    <property type="entry name" value="Bestrophin-like"/>
    <property type="match status" value="1"/>
</dbReference>
<keyword evidence="1" id="KW-1133">Transmembrane helix</keyword>
<keyword evidence="1" id="KW-0472">Membrane</keyword>
<dbReference type="EMBL" id="JFHE01000003">
    <property type="protein sequence ID" value="KDR36530.1"/>
    <property type="molecule type" value="Genomic_DNA"/>
</dbReference>
<dbReference type="EMBL" id="BMEG01000001">
    <property type="protein sequence ID" value="GGD55181.1"/>
    <property type="molecule type" value="Genomic_DNA"/>
</dbReference>
<dbReference type="RefSeq" id="WP_035960734.1">
    <property type="nucleotide sequence ID" value="NZ_BMEG01000001.1"/>
</dbReference>
<dbReference type="Proteomes" id="UP000027439">
    <property type="component" value="Unassembled WGS sequence"/>
</dbReference>
<name>A0A069P781_9BURK</name>
<evidence type="ECO:0000313" key="2">
    <source>
        <dbReference type="EMBL" id="GGD55181.1"/>
    </source>
</evidence>
<evidence type="ECO:0000313" key="5">
    <source>
        <dbReference type="Proteomes" id="UP000597138"/>
    </source>
</evidence>
<reference evidence="2" key="1">
    <citation type="journal article" date="2014" name="Int. J. Syst. Evol. Microbiol.">
        <title>Complete genome of a new Firmicutes species belonging to the dominant human colonic microbiota ('Ruminococcus bicirculans') reveals two chromosomes and a selective capacity to utilize plant glucans.</title>
        <authorList>
            <consortium name="NISC Comparative Sequencing Program"/>
            <person name="Wegmann U."/>
            <person name="Louis P."/>
            <person name="Goesmann A."/>
            <person name="Henrissat B."/>
            <person name="Duncan S.H."/>
            <person name="Flint H.J."/>
        </authorList>
    </citation>
    <scope>NUCLEOTIDE SEQUENCE</scope>
    <source>
        <strain evidence="2">CGMCC 1.11013</strain>
    </source>
</reference>
<feature type="transmembrane region" description="Helical" evidence="1">
    <location>
        <begin position="7"/>
        <end position="28"/>
    </location>
</feature>
<feature type="transmembrane region" description="Helical" evidence="1">
    <location>
        <begin position="223"/>
        <end position="243"/>
    </location>
</feature>
<comment type="caution">
    <text evidence="3">The sequence shown here is derived from an EMBL/GenBank/DDBJ whole genome shotgun (WGS) entry which is preliminary data.</text>
</comment>
<gene>
    <name evidence="3" type="ORF">BG57_16955</name>
    <name evidence="2" type="ORF">GCM10010985_06210</name>
</gene>
<evidence type="ECO:0000313" key="3">
    <source>
        <dbReference type="EMBL" id="KDR36530.1"/>
    </source>
</evidence>
<dbReference type="InterPro" id="IPR025333">
    <property type="entry name" value="DUF4239"/>
</dbReference>
<reference evidence="2" key="4">
    <citation type="submission" date="2024-05" db="EMBL/GenBank/DDBJ databases">
        <authorList>
            <person name="Sun Q."/>
            <person name="Zhou Y."/>
        </authorList>
    </citation>
    <scope>NUCLEOTIDE SEQUENCE</scope>
    <source>
        <strain evidence="2">CGMCC 1.11013</strain>
    </source>
</reference>
<dbReference type="OrthoDB" id="4711656at2"/>
<organism evidence="3 4">
    <name type="scientific">Caballeronia grimmiae</name>
    <dbReference type="NCBI Taxonomy" id="1071679"/>
    <lineage>
        <taxon>Bacteria</taxon>
        <taxon>Pseudomonadati</taxon>
        <taxon>Pseudomonadota</taxon>
        <taxon>Betaproteobacteria</taxon>
        <taxon>Burkholderiales</taxon>
        <taxon>Burkholderiaceae</taxon>
        <taxon>Caballeronia</taxon>
    </lineage>
</organism>
<keyword evidence="5" id="KW-1185">Reference proteome</keyword>
<reference evidence="3 4" key="2">
    <citation type="submission" date="2014-03" db="EMBL/GenBank/DDBJ databases">
        <title>Draft Genome Sequences of Four Burkholderia Strains.</title>
        <authorList>
            <person name="Liu X.Y."/>
            <person name="Li C.X."/>
            <person name="Xu J.H."/>
        </authorList>
    </citation>
    <scope>NUCLEOTIDE SEQUENCE [LARGE SCALE GENOMIC DNA]</scope>
    <source>
        <strain evidence="3 4">R27</strain>
    </source>
</reference>
<sequence>MTEIQSAVLVFVLLLASTGVGVVVRPLLPEEHKAQETVQLVQLVVGMLVTFAALVLGLLTASAKTVFDTTDNDVRSYAAAIIELDHMMRDYGADLDATRALLRAYTAAAVASTWPAEAPPPGDYYPKVEASPHASGKLASRALGEMLERAQRQVRLLEPADAYHHKLADDAATRFEQLIALRWKLIEEAHGSISYPFDRILVGWLLIIFLCFGLIAPRNALSLVTITLGALSIASAVLVILDLDTPFSGPIMIHSEPMREALGYQSR</sequence>
<protein>
    <recommendedName>
        <fullName evidence="6">DUF4239 domain-containing protein</fullName>
    </recommendedName>
</protein>
<dbReference type="STRING" id="1071679.BG57_16955"/>